<comment type="caution">
    <text evidence="10">The sequence shown here is derived from an EMBL/GenBank/DDBJ whole genome shotgun (WGS) entry which is preliminary data.</text>
</comment>
<sequence length="683" mass="75712">MSTFYRQHPQLAQTLNIIPAMKPSRLPLIFLIWAVIVLTGYYFFHPLLQVNQLKPLLDFFRNFIISVSILFACAGIGTRLMNIQQPPDLALQSMLAALGAGVSGLAWLGIGALGLMNGRVSFALIILTLFLFRNEISLWCQGFKQWEVLWCQWQPVEKWLGGGSLVLIFFQLGIAAAPPVKYDALTYHLALPRLYLETGKLIFTPHIPYWGHPQLVEMLYTWAMALGTPSAAALLSWGASLAFLSGVAGFASAWLPKIAGKPSFSSQAALFSVFLILCGSTARWMMAWAYTDLFSAWFGLAALHAFLLWQETGRPSWIAWSGVMVGFAVGTKYTAGLLGIVIFGIGVFLPGLRKISIRQWLIGAALALLVFLPWGVKNFITTGNPLFPYIIPTSTYPAERLSAANLPPEDYRIIPQLILPLYLTWTGIDGASGAGTDLGPLLILFAIPGFFIYRKNQTGRFLGASLLLAWATIALAGARYPHLQQTRLYFALLPSLAVLASWAWPSLCSLKTPQMSLQPIITAMALIVLMTSIYQDTVHLTRMRVVPYLLGVITGEEYLQENLGAYAYAMQAIDQLPPTSKVLMLWEARNLYAPLQAIPDPWIDAWREAYRNQTDPSSILERWKSEGITHLLVYQSGADFMRAEDRAISPAGWEAFDRLLASLPAPAEVGGQYYLLYSIQPPH</sequence>
<feature type="transmembrane region" description="Helical" evidence="8">
    <location>
        <begin position="268"/>
        <end position="290"/>
    </location>
</feature>
<dbReference type="GO" id="GO:0016763">
    <property type="term" value="F:pentosyltransferase activity"/>
    <property type="evidence" value="ECO:0007669"/>
    <property type="project" value="TreeGrafter"/>
</dbReference>
<evidence type="ECO:0000256" key="8">
    <source>
        <dbReference type="SAM" id="Phobius"/>
    </source>
</evidence>
<feature type="transmembrane region" description="Helical" evidence="8">
    <location>
        <begin position="120"/>
        <end position="139"/>
    </location>
</feature>
<dbReference type="GO" id="GO:0005886">
    <property type="term" value="C:plasma membrane"/>
    <property type="evidence" value="ECO:0007669"/>
    <property type="project" value="UniProtKB-SubCell"/>
</dbReference>
<keyword evidence="7 8" id="KW-0472">Membrane</keyword>
<feature type="transmembrane region" description="Helical" evidence="8">
    <location>
        <begin position="26"/>
        <end position="44"/>
    </location>
</feature>
<evidence type="ECO:0000256" key="7">
    <source>
        <dbReference type="ARBA" id="ARBA00023136"/>
    </source>
</evidence>
<evidence type="ECO:0000313" key="10">
    <source>
        <dbReference type="EMBL" id="HGS20549.1"/>
    </source>
</evidence>
<comment type="subcellular location">
    <subcellularLocation>
        <location evidence="1">Cell membrane</location>
        <topology evidence="1">Multi-pass membrane protein</topology>
    </subcellularLocation>
</comment>
<dbReference type="Pfam" id="PF26626">
    <property type="entry name" value="DUF8201"/>
    <property type="match status" value="1"/>
</dbReference>
<feature type="transmembrane region" description="Helical" evidence="8">
    <location>
        <begin position="234"/>
        <end position="256"/>
    </location>
</feature>
<evidence type="ECO:0000256" key="3">
    <source>
        <dbReference type="ARBA" id="ARBA00022676"/>
    </source>
</evidence>
<keyword evidence="6 8" id="KW-1133">Transmembrane helix</keyword>
<keyword evidence="2" id="KW-1003">Cell membrane</keyword>
<evidence type="ECO:0000259" key="9">
    <source>
        <dbReference type="Pfam" id="PF26626"/>
    </source>
</evidence>
<dbReference type="GO" id="GO:0009103">
    <property type="term" value="P:lipopolysaccharide biosynthetic process"/>
    <property type="evidence" value="ECO:0007669"/>
    <property type="project" value="UniProtKB-ARBA"/>
</dbReference>
<feature type="domain" description="DUF8201" evidence="9">
    <location>
        <begin position="269"/>
        <end position="390"/>
    </location>
</feature>
<feature type="transmembrane region" description="Helical" evidence="8">
    <location>
        <begin position="438"/>
        <end position="454"/>
    </location>
</feature>
<accession>A0A7C4PJZ8</accession>
<proteinExistence type="predicted"/>
<feature type="transmembrane region" description="Helical" evidence="8">
    <location>
        <begin position="461"/>
        <end position="480"/>
    </location>
</feature>
<dbReference type="InterPro" id="IPR050297">
    <property type="entry name" value="LipidA_mod_glycosyltrf_83"/>
</dbReference>
<dbReference type="AlphaFoldDB" id="A0A7C4PJZ8"/>
<evidence type="ECO:0000256" key="4">
    <source>
        <dbReference type="ARBA" id="ARBA00022679"/>
    </source>
</evidence>
<dbReference type="PANTHER" id="PTHR33908:SF11">
    <property type="entry name" value="MEMBRANE PROTEIN"/>
    <property type="match status" value="1"/>
</dbReference>
<dbReference type="PANTHER" id="PTHR33908">
    <property type="entry name" value="MANNOSYLTRANSFERASE YKCB-RELATED"/>
    <property type="match status" value="1"/>
</dbReference>
<feature type="transmembrane region" description="Helical" evidence="8">
    <location>
        <begin position="89"/>
        <end position="114"/>
    </location>
</feature>
<feature type="transmembrane region" description="Helical" evidence="8">
    <location>
        <begin position="516"/>
        <end position="534"/>
    </location>
</feature>
<evidence type="ECO:0000256" key="2">
    <source>
        <dbReference type="ARBA" id="ARBA00022475"/>
    </source>
</evidence>
<keyword evidence="4" id="KW-0808">Transferase</keyword>
<dbReference type="InterPro" id="IPR058514">
    <property type="entry name" value="DUF8201"/>
</dbReference>
<keyword evidence="3" id="KW-0328">Glycosyltransferase</keyword>
<reference evidence="10" key="1">
    <citation type="journal article" date="2020" name="mSystems">
        <title>Genome- and Community-Level Interaction Insights into Carbon Utilization and Element Cycling Functions of Hydrothermarchaeota in Hydrothermal Sediment.</title>
        <authorList>
            <person name="Zhou Z."/>
            <person name="Liu Y."/>
            <person name="Xu W."/>
            <person name="Pan J."/>
            <person name="Luo Z.H."/>
            <person name="Li M."/>
        </authorList>
    </citation>
    <scope>NUCLEOTIDE SEQUENCE [LARGE SCALE GENOMIC DNA]</scope>
    <source>
        <strain evidence="10">SpSt-573</strain>
    </source>
</reference>
<keyword evidence="5 8" id="KW-0812">Transmembrane</keyword>
<evidence type="ECO:0000256" key="5">
    <source>
        <dbReference type="ARBA" id="ARBA00022692"/>
    </source>
</evidence>
<gene>
    <name evidence="10" type="ORF">ENT37_01625</name>
</gene>
<protein>
    <recommendedName>
        <fullName evidence="9">DUF8201 domain-containing protein</fullName>
    </recommendedName>
</protein>
<name>A0A7C4PJZ8_9CHLR</name>
<evidence type="ECO:0000256" key="6">
    <source>
        <dbReference type="ARBA" id="ARBA00022989"/>
    </source>
</evidence>
<organism evidence="10">
    <name type="scientific">Anaerolinea thermolimosa</name>
    <dbReference type="NCBI Taxonomy" id="229919"/>
    <lineage>
        <taxon>Bacteria</taxon>
        <taxon>Bacillati</taxon>
        <taxon>Chloroflexota</taxon>
        <taxon>Anaerolineae</taxon>
        <taxon>Anaerolineales</taxon>
        <taxon>Anaerolineaceae</taxon>
        <taxon>Anaerolinea</taxon>
    </lineage>
</organism>
<evidence type="ECO:0000256" key="1">
    <source>
        <dbReference type="ARBA" id="ARBA00004651"/>
    </source>
</evidence>
<feature type="transmembrane region" description="Helical" evidence="8">
    <location>
        <begin position="59"/>
        <end position="77"/>
    </location>
</feature>
<feature type="transmembrane region" description="Helical" evidence="8">
    <location>
        <begin position="486"/>
        <end position="504"/>
    </location>
</feature>
<feature type="transmembrane region" description="Helical" evidence="8">
    <location>
        <begin position="360"/>
        <end position="376"/>
    </location>
</feature>
<dbReference type="EMBL" id="DSYK01000085">
    <property type="protein sequence ID" value="HGS20549.1"/>
    <property type="molecule type" value="Genomic_DNA"/>
</dbReference>
<feature type="transmembrane region" description="Helical" evidence="8">
    <location>
        <begin position="317"/>
        <end position="348"/>
    </location>
</feature>